<accession>A0A7U4E701</accession>
<dbReference type="Pfam" id="PF13471">
    <property type="entry name" value="Transglut_core3"/>
    <property type="match status" value="1"/>
</dbReference>
<feature type="transmembrane region" description="Helical" evidence="1">
    <location>
        <begin position="20"/>
        <end position="36"/>
    </location>
</feature>
<dbReference type="AlphaFoldDB" id="A0A7U4E701"/>
<protein>
    <recommendedName>
        <fullName evidence="2">Microcin J25-processing protein McjB C-terminal domain-containing protein</fullName>
    </recommendedName>
</protein>
<dbReference type="InterPro" id="IPR032708">
    <property type="entry name" value="McjB_C"/>
</dbReference>
<dbReference type="InterPro" id="IPR053521">
    <property type="entry name" value="McjB-like"/>
</dbReference>
<evidence type="ECO:0000313" key="4">
    <source>
        <dbReference type="Proteomes" id="UP000000493"/>
    </source>
</evidence>
<feature type="domain" description="Microcin J25-processing protein McjB C-terminal" evidence="2">
    <location>
        <begin position="32"/>
        <end position="131"/>
    </location>
</feature>
<keyword evidence="1" id="KW-1133">Transmembrane helix</keyword>
<dbReference type="KEGG" id="rsi:Runsl_3490"/>
<sequence>MKSWWSRFIKWQALSRADRWLLLRVTVCVILVKLGLKVLPFRRFRIVYGRFLSGAAVQTYDALFVEQLVWSVRAVGNALPFEVLCLPQALAVKYFLRGESEYELKIGVSNHDQLFSAHAWVVKADQTVIGEIPNISYVPLWAWN</sequence>
<proteinExistence type="predicted"/>
<dbReference type="EMBL" id="CP002859">
    <property type="protein sequence ID" value="AEI49854.1"/>
    <property type="molecule type" value="Genomic_DNA"/>
</dbReference>
<gene>
    <name evidence="3" type="ordered locus">Runsl_3490</name>
</gene>
<keyword evidence="1" id="KW-0812">Transmembrane</keyword>
<keyword evidence="4" id="KW-1185">Reference proteome</keyword>
<evidence type="ECO:0000256" key="1">
    <source>
        <dbReference type="SAM" id="Phobius"/>
    </source>
</evidence>
<name>A0A7U4E701_RUNSL</name>
<dbReference type="NCBIfam" id="NF033537">
    <property type="entry name" value="lasso_biosyn_B2"/>
    <property type="match status" value="1"/>
</dbReference>
<keyword evidence="1" id="KW-0472">Membrane</keyword>
<dbReference type="Proteomes" id="UP000000493">
    <property type="component" value="Chromosome"/>
</dbReference>
<reference evidence="4" key="1">
    <citation type="submission" date="2011-06" db="EMBL/GenBank/DDBJ databases">
        <title>The complete genome of chromosome of Runella slithyformis DSM 19594.</title>
        <authorList>
            <consortium name="US DOE Joint Genome Institute (JGI-PGF)"/>
            <person name="Lucas S."/>
            <person name="Han J."/>
            <person name="Lapidus A."/>
            <person name="Bruce D."/>
            <person name="Goodwin L."/>
            <person name="Pitluck S."/>
            <person name="Peters L."/>
            <person name="Kyrpides N."/>
            <person name="Mavromatis K."/>
            <person name="Ivanova N."/>
            <person name="Ovchinnikova G."/>
            <person name="Zhang X."/>
            <person name="Misra M."/>
            <person name="Detter J.C."/>
            <person name="Tapia R."/>
            <person name="Han C."/>
            <person name="Land M."/>
            <person name="Hauser L."/>
            <person name="Markowitz V."/>
            <person name="Cheng J.-F."/>
            <person name="Hugenholtz P."/>
            <person name="Woyke T."/>
            <person name="Wu D."/>
            <person name="Tindall B."/>
            <person name="Faehrich R."/>
            <person name="Brambilla E."/>
            <person name="Klenk H.-P."/>
            <person name="Eisen J.A."/>
        </authorList>
    </citation>
    <scope>NUCLEOTIDE SEQUENCE [LARGE SCALE GENOMIC DNA]</scope>
    <source>
        <strain evidence="4">ATCC 29530 / DSM 19594 / LMG 11500 / NCIMB 11436 / LSU 4</strain>
    </source>
</reference>
<organism evidence="3 4">
    <name type="scientific">Runella slithyformis (strain ATCC 29530 / DSM 19594 / LMG 11500 / NCIMB 11436 / LSU 4)</name>
    <dbReference type="NCBI Taxonomy" id="761193"/>
    <lineage>
        <taxon>Bacteria</taxon>
        <taxon>Pseudomonadati</taxon>
        <taxon>Bacteroidota</taxon>
        <taxon>Cytophagia</taxon>
        <taxon>Cytophagales</taxon>
        <taxon>Spirosomataceae</taxon>
        <taxon>Runella</taxon>
    </lineage>
</organism>
<evidence type="ECO:0000313" key="3">
    <source>
        <dbReference type="EMBL" id="AEI49854.1"/>
    </source>
</evidence>
<reference evidence="3 4" key="2">
    <citation type="journal article" date="2012" name="Stand. Genomic Sci.">
        <title>Complete genome sequence of the aquatic bacterium Runella slithyformis type strain (LSU 4(T)).</title>
        <authorList>
            <person name="Copeland A."/>
            <person name="Zhang X."/>
            <person name="Misra M."/>
            <person name="Lapidus A."/>
            <person name="Nolan M."/>
            <person name="Lucas S."/>
            <person name="Deshpande S."/>
            <person name="Cheng J.F."/>
            <person name="Tapia R."/>
            <person name="Goodwin L.A."/>
            <person name="Pitluck S."/>
            <person name="Liolios K."/>
            <person name="Pagani I."/>
            <person name="Ivanova N."/>
            <person name="Mikhailova N."/>
            <person name="Pati A."/>
            <person name="Chen A."/>
            <person name="Palaniappan K."/>
            <person name="Land M."/>
            <person name="Hauser L."/>
            <person name="Pan C."/>
            <person name="Jeffries C.D."/>
            <person name="Detter J.C."/>
            <person name="Brambilla E.M."/>
            <person name="Rohde M."/>
            <person name="Djao O.D."/>
            <person name="Goker M."/>
            <person name="Sikorski J."/>
            <person name="Tindall B.J."/>
            <person name="Woyke T."/>
            <person name="Bristow J."/>
            <person name="Eisen J.A."/>
            <person name="Markowitz V."/>
            <person name="Hugenholtz P."/>
            <person name="Kyrpides N.C."/>
            <person name="Klenk H.P."/>
            <person name="Mavromatis K."/>
        </authorList>
    </citation>
    <scope>NUCLEOTIDE SEQUENCE [LARGE SCALE GENOMIC DNA]</scope>
    <source>
        <strain evidence="4">ATCC 29530 / DSM 19594 / LMG 11500 / NCIMB 11436 / LSU 4</strain>
    </source>
</reference>
<evidence type="ECO:0000259" key="2">
    <source>
        <dbReference type="Pfam" id="PF13471"/>
    </source>
</evidence>
<dbReference type="RefSeq" id="WP_013929158.1">
    <property type="nucleotide sequence ID" value="NC_015703.1"/>
</dbReference>